<dbReference type="EnsemblProtists" id="HpaT804747">
    <property type="protein sequence ID" value="HpaP804747"/>
    <property type="gene ID" value="HpaG804747"/>
</dbReference>
<dbReference type="AlphaFoldDB" id="M4BEM9"/>
<reference evidence="1" key="2">
    <citation type="submission" date="2015-06" db="UniProtKB">
        <authorList>
            <consortium name="EnsemblProtists"/>
        </authorList>
    </citation>
    <scope>IDENTIFICATION</scope>
    <source>
        <strain evidence="1">Emoy2</strain>
    </source>
</reference>
<dbReference type="HOGENOM" id="CLU_2965765_0_0_1"/>
<dbReference type="Proteomes" id="UP000011713">
    <property type="component" value="Unassembled WGS sequence"/>
</dbReference>
<proteinExistence type="predicted"/>
<name>M4BEM9_HYAAE</name>
<keyword evidence="2" id="KW-1185">Reference proteome</keyword>
<dbReference type="InParanoid" id="M4BEM9"/>
<protein>
    <submittedName>
        <fullName evidence="1">Uncharacterized protein</fullName>
    </submittedName>
</protein>
<evidence type="ECO:0000313" key="1">
    <source>
        <dbReference type="EnsemblProtists" id="HpaP804747"/>
    </source>
</evidence>
<sequence>MESIESQFHAVLACDTSSGEGVVRTVRISDEVCNPSAFRVQGYEFFFNLCRPEGVIKCR</sequence>
<dbReference type="VEuPathDB" id="FungiDB:HpaG804747"/>
<reference evidence="2" key="1">
    <citation type="journal article" date="2010" name="Science">
        <title>Signatures of adaptation to obligate biotrophy in the Hyaloperonospora arabidopsidis genome.</title>
        <authorList>
            <person name="Baxter L."/>
            <person name="Tripathy S."/>
            <person name="Ishaque N."/>
            <person name="Boot N."/>
            <person name="Cabral A."/>
            <person name="Kemen E."/>
            <person name="Thines M."/>
            <person name="Ah-Fong A."/>
            <person name="Anderson R."/>
            <person name="Badejoko W."/>
            <person name="Bittner-Eddy P."/>
            <person name="Boore J.L."/>
            <person name="Chibucos M.C."/>
            <person name="Coates M."/>
            <person name="Dehal P."/>
            <person name="Delehaunty K."/>
            <person name="Dong S."/>
            <person name="Downton P."/>
            <person name="Dumas B."/>
            <person name="Fabro G."/>
            <person name="Fronick C."/>
            <person name="Fuerstenberg S.I."/>
            <person name="Fulton L."/>
            <person name="Gaulin E."/>
            <person name="Govers F."/>
            <person name="Hughes L."/>
            <person name="Humphray S."/>
            <person name="Jiang R.H."/>
            <person name="Judelson H."/>
            <person name="Kamoun S."/>
            <person name="Kyung K."/>
            <person name="Meijer H."/>
            <person name="Minx P."/>
            <person name="Morris P."/>
            <person name="Nelson J."/>
            <person name="Phuntumart V."/>
            <person name="Qutob D."/>
            <person name="Rehmany A."/>
            <person name="Rougon-Cardoso A."/>
            <person name="Ryden P."/>
            <person name="Torto-Alalibo T."/>
            <person name="Studholme D."/>
            <person name="Wang Y."/>
            <person name="Win J."/>
            <person name="Wood J."/>
            <person name="Clifton S.W."/>
            <person name="Rogers J."/>
            <person name="Van den Ackerveken G."/>
            <person name="Jones J.D."/>
            <person name="McDowell J.M."/>
            <person name="Beynon J."/>
            <person name="Tyler B.M."/>
        </authorList>
    </citation>
    <scope>NUCLEOTIDE SEQUENCE [LARGE SCALE GENOMIC DNA]</scope>
    <source>
        <strain evidence="2">Emoy2</strain>
    </source>
</reference>
<evidence type="ECO:0000313" key="2">
    <source>
        <dbReference type="Proteomes" id="UP000011713"/>
    </source>
</evidence>
<organism evidence="1 2">
    <name type="scientific">Hyaloperonospora arabidopsidis (strain Emoy2)</name>
    <name type="common">Downy mildew agent</name>
    <name type="synonym">Peronospora arabidopsidis</name>
    <dbReference type="NCBI Taxonomy" id="559515"/>
    <lineage>
        <taxon>Eukaryota</taxon>
        <taxon>Sar</taxon>
        <taxon>Stramenopiles</taxon>
        <taxon>Oomycota</taxon>
        <taxon>Peronosporomycetes</taxon>
        <taxon>Peronosporales</taxon>
        <taxon>Peronosporaceae</taxon>
        <taxon>Hyaloperonospora</taxon>
    </lineage>
</organism>
<accession>M4BEM9</accession>
<dbReference type="EMBL" id="JH598180">
    <property type="status" value="NOT_ANNOTATED_CDS"/>
    <property type="molecule type" value="Genomic_DNA"/>
</dbReference>